<feature type="transmembrane region" description="Helical" evidence="18">
    <location>
        <begin position="176"/>
        <end position="202"/>
    </location>
</feature>
<dbReference type="PRINTS" id="PR01165">
    <property type="entry name" value="CYCOXIDASEI"/>
</dbReference>
<dbReference type="InterPro" id="IPR000883">
    <property type="entry name" value="Cyt_C_Oxase_1"/>
</dbReference>
<dbReference type="NCBIfam" id="TIGR02891">
    <property type="entry name" value="CtaD_CoxA"/>
    <property type="match status" value="1"/>
</dbReference>
<feature type="transmembrane region" description="Helical" evidence="18">
    <location>
        <begin position="611"/>
        <end position="629"/>
    </location>
</feature>
<comment type="similarity">
    <text evidence="3 17">Belongs to the heme-copper respiratory oxidase family.</text>
</comment>
<keyword evidence="8 17" id="KW-0812">Transmembrane</keyword>
<dbReference type="Gene3D" id="1.20.210.10">
    <property type="entry name" value="Cytochrome c oxidase-like, subunit I domain"/>
    <property type="match status" value="1"/>
</dbReference>
<feature type="transmembrane region" description="Helical" evidence="18">
    <location>
        <begin position="405"/>
        <end position="427"/>
    </location>
</feature>
<feature type="transmembrane region" description="Helical" evidence="18">
    <location>
        <begin position="588"/>
        <end position="605"/>
    </location>
</feature>
<keyword evidence="6 17" id="KW-0349">Heme</keyword>
<evidence type="ECO:0000256" key="14">
    <source>
        <dbReference type="ARBA" id="ARBA00023008"/>
    </source>
</evidence>
<dbReference type="InterPro" id="IPR023616">
    <property type="entry name" value="Cyt_c_oxase-like_su1_dom"/>
</dbReference>
<comment type="function">
    <text evidence="18">Cytochrome c oxidase is the component of the respiratory chain that catalyzes the reduction of oxygen to water. Subunits 1-3 form the functional core of the enzyme complex. CO I is the catalytic subunit of the enzyme. Electrons originating in cytochrome c are transferred via the copper A center of subunit 2 and heme A of subunit 1 to the bimetallic center formed by heme A3 and copper B.</text>
</comment>
<comment type="subcellular location">
    <subcellularLocation>
        <location evidence="1 18">Cell membrane</location>
        <topology evidence="1 18">Multi-pass membrane protein</topology>
    </subcellularLocation>
</comment>
<dbReference type="PROSITE" id="PS50855">
    <property type="entry name" value="COX1"/>
    <property type="match status" value="1"/>
</dbReference>
<evidence type="ECO:0000259" key="19">
    <source>
        <dbReference type="PROSITE" id="PS50855"/>
    </source>
</evidence>
<feature type="transmembrane region" description="Helical" evidence="18">
    <location>
        <begin position="214"/>
        <end position="241"/>
    </location>
</feature>
<dbReference type="GO" id="GO:0016491">
    <property type="term" value="F:oxidoreductase activity"/>
    <property type="evidence" value="ECO:0007669"/>
    <property type="project" value="UniProtKB-KW"/>
</dbReference>
<proteinExistence type="inferred from homology"/>
<dbReference type="PANTHER" id="PTHR10422:SF35">
    <property type="entry name" value="CYTOCHROME BO(3) UBIQUINOL OXIDASE SUBUNIT 1"/>
    <property type="match status" value="1"/>
</dbReference>
<keyword evidence="5 18" id="KW-1003">Cell membrane</keyword>
<feature type="transmembrane region" description="Helical" evidence="18">
    <location>
        <begin position="482"/>
        <end position="505"/>
    </location>
</feature>
<keyword evidence="12 18" id="KW-1133">Transmembrane helix</keyword>
<feature type="transmembrane region" description="Helical" evidence="18">
    <location>
        <begin position="439"/>
        <end position="462"/>
    </location>
</feature>
<evidence type="ECO:0000256" key="11">
    <source>
        <dbReference type="ARBA" id="ARBA00022982"/>
    </source>
</evidence>
<feature type="transmembrane region" description="Helical" evidence="18">
    <location>
        <begin position="333"/>
        <end position="356"/>
    </location>
</feature>
<comment type="catalytic activity">
    <reaction evidence="16 18">
        <text>4 Fe(II)-[cytochrome c] + O2 + 8 H(+)(in) = 4 Fe(III)-[cytochrome c] + 2 H2O + 4 H(+)(out)</text>
        <dbReference type="Rhea" id="RHEA:11436"/>
        <dbReference type="Rhea" id="RHEA-COMP:10350"/>
        <dbReference type="Rhea" id="RHEA-COMP:14399"/>
        <dbReference type="ChEBI" id="CHEBI:15377"/>
        <dbReference type="ChEBI" id="CHEBI:15378"/>
        <dbReference type="ChEBI" id="CHEBI:15379"/>
        <dbReference type="ChEBI" id="CHEBI:29033"/>
        <dbReference type="ChEBI" id="CHEBI:29034"/>
        <dbReference type="EC" id="7.1.1.9"/>
    </reaction>
</comment>
<feature type="domain" description="Cytochrome oxidase subunit I profile" evidence="19">
    <location>
        <begin position="38"/>
        <end position="544"/>
    </location>
</feature>
<keyword evidence="7 17" id="KW-0679">Respiratory chain</keyword>
<keyword evidence="20" id="KW-0560">Oxidoreductase</keyword>
<dbReference type="Proteomes" id="UP000529637">
    <property type="component" value="Unassembled WGS sequence"/>
</dbReference>
<keyword evidence="4 17" id="KW-0813">Transport</keyword>
<keyword evidence="11 17" id="KW-0249">Electron transport</keyword>
<organism evidence="20 21">
    <name type="scientific">Piscinibacter koreensis</name>
    <dbReference type="NCBI Taxonomy" id="2742824"/>
    <lineage>
        <taxon>Bacteria</taxon>
        <taxon>Pseudomonadati</taxon>
        <taxon>Pseudomonadota</taxon>
        <taxon>Betaproteobacteria</taxon>
        <taxon>Burkholderiales</taxon>
        <taxon>Sphaerotilaceae</taxon>
        <taxon>Piscinibacter</taxon>
    </lineage>
</organism>
<dbReference type="EC" id="7.1.1.9" evidence="18"/>
<dbReference type="GO" id="GO:0015990">
    <property type="term" value="P:electron transport coupled proton transport"/>
    <property type="evidence" value="ECO:0007669"/>
    <property type="project" value="InterPro"/>
</dbReference>
<dbReference type="UniPathway" id="UPA00705"/>
<keyword evidence="14 18" id="KW-0186">Copper</keyword>
<evidence type="ECO:0000256" key="4">
    <source>
        <dbReference type="ARBA" id="ARBA00022448"/>
    </source>
</evidence>
<dbReference type="PANTHER" id="PTHR10422">
    <property type="entry name" value="CYTOCHROME C OXIDASE SUBUNIT 1"/>
    <property type="match status" value="1"/>
</dbReference>
<dbReference type="PROSITE" id="PS00077">
    <property type="entry name" value="COX1_CUB"/>
    <property type="match status" value="1"/>
</dbReference>
<dbReference type="EMBL" id="JABWMJ010000006">
    <property type="protein sequence ID" value="NUZ06760.1"/>
    <property type="molecule type" value="Genomic_DNA"/>
</dbReference>
<feature type="transmembrane region" description="Helical" evidence="18">
    <location>
        <begin position="93"/>
        <end position="118"/>
    </location>
</feature>
<dbReference type="CDD" id="cd01662">
    <property type="entry name" value="Ubiquinol_Oxidase_I"/>
    <property type="match status" value="1"/>
</dbReference>
<dbReference type="GO" id="GO:0006119">
    <property type="term" value="P:oxidative phosphorylation"/>
    <property type="evidence" value="ECO:0007669"/>
    <property type="project" value="UniProtKB-UniPathway"/>
</dbReference>
<evidence type="ECO:0000256" key="16">
    <source>
        <dbReference type="ARBA" id="ARBA00047816"/>
    </source>
</evidence>
<evidence type="ECO:0000256" key="6">
    <source>
        <dbReference type="ARBA" id="ARBA00022617"/>
    </source>
</evidence>
<dbReference type="Pfam" id="PF00115">
    <property type="entry name" value="COX1"/>
    <property type="match status" value="1"/>
</dbReference>
<dbReference type="GO" id="GO:0004129">
    <property type="term" value="F:cytochrome-c oxidase activity"/>
    <property type="evidence" value="ECO:0007669"/>
    <property type="project" value="UniProtKB-EC"/>
</dbReference>
<dbReference type="InterPro" id="IPR036927">
    <property type="entry name" value="Cyt_c_oxase-like_su1_sf"/>
</dbReference>
<name>A0A7Y6NP37_9BURK</name>
<keyword evidence="21" id="KW-1185">Reference proteome</keyword>
<gene>
    <name evidence="20" type="primary">ctaD</name>
    <name evidence="20" type="ORF">HQN59_13405</name>
</gene>
<dbReference type="GO" id="GO:0046872">
    <property type="term" value="F:metal ion binding"/>
    <property type="evidence" value="ECO:0007669"/>
    <property type="project" value="UniProtKB-KW"/>
</dbReference>
<evidence type="ECO:0000256" key="12">
    <source>
        <dbReference type="ARBA" id="ARBA00022989"/>
    </source>
</evidence>
<evidence type="ECO:0000256" key="13">
    <source>
        <dbReference type="ARBA" id="ARBA00023004"/>
    </source>
</evidence>
<keyword evidence="13 18" id="KW-0408">Iron</keyword>
<evidence type="ECO:0000256" key="9">
    <source>
        <dbReference type="ARBA" id="ARBA00022723"/>
    </source>
</evidence>
<evidence type="ECO:0000256" key="3">
    <source>
        <dbReference type="ARBA" id="ARBA00009578"/>
    </source>
</evidence>
<dbReference type="Gene3D" id="1.10.287.70">
    <property type="match status" value="1"/>
</dbReference>
<dbReference type="AlphaFoldDB" id="A0A7Y6NP37"/>
<accession>A0A7Y6NP37</accession>
<evidence type="ECO:0000256" key="18">
    <source>
        <dbReference type="RuleBase" id="RU363061"/>
    </source>
</evidence>
<comment type="pathway">
    <text evidence="2 18">Energy metabolism; oxidative phosphorylation.</text>
</comment>
<feature type="transmembrane region" description="Helical" evidence="18">
    <location>
        <begin position="274"/>
        <end position="293"/>
    </location>
</feature>
<feature type="transmembrane region" description="Helical" evidence="18">
    <location>
        <begin position="130"/>
        <end position="149"/>
    </location>
</feature>
<dbReference type="GO" id="GO:0020037">
    <property type="term" value="F:heme binding"/>
    <property type="evidence" value="ECO:0007669"/>
    <property type="project" value="InterPro"/>
</dbReference>
<reference evidence="20 21" key="1">
    <citation type="submission" date="2020-06" db="EMBL/GenBank/DDBJ databases">
        <title>Schlegella sp. ID0723 isolated from air conditioner.</title>
        <authorList>
            <person name="Kim D.Y."/>
            <person name="Kim D.-U."/>
        </authorList>
    </citation>
    <scope>NUCLEOTIDE SEQUENCE [LARGE SCALE GENOMIC DNA]</scope>
    <source>
        <strain evidence="20 21">ID0723</strain>
    </source>
</reference>
<evidence type="ECO:0000256" key="2">
    <source>
        <dbReference type="ARBA" id="ARBA00004673"/>
    </source>
</evidence>
<evidence type="ECO:0000313" key="21">
    <source>
        <dbReference type="Proteomes" id="UP000529637"/>
    </source>
</evidence>
<feature type="transmembrane region" description="Helical" evidence="18">
    <location>
        <begin position="51"/>
        <end position="73"/>
    </location>
</feature>
<evidence type="ECO:0000256" key="5">
    <source>
        <dbReference type="ARBA" id="ARBA00022475"/>
    </source>
</evidence>
<dbReference type="GO" id="GO:0022904">
    <property type="term" value="P:respiratory electron transport chain"/>
    <property type="evidence" value="ECO:0007669"/>
    <property type="project" value="TreeGrafter"/>
</dbReference>
<dbReference type="GO" id="GO:0005886">
    <property type="term" value="C:plasma membrane"/>
    <property type="evidence" value="ECO:0007669"/>
    <property type="project" value="UniProtKB-SubCell"/>
</dbReference>
<evidence type="ECO:0000256" key="7">
    <source>
        <dbReference type="ARBA" id="ARBA00022660"/>
    </source>
</evidence>
<keyword evidence="10" id="KW-1278">Translocase</keyword>
<evidence type="ECO:0000313" key="20">
    <source>
        <dbReference type="EMBL" id="NUZ06760.1"/>
    </source>
</evidence>
<evidence type="ECO:0000256" key="10">
    <source>
        <dbReference type="ARBA" id="ARBA00022967"/>
    </source>
</evidence>
<dbReference type="InterPro" id="IPR014241">
    <property type="entry name" value="Cyt_c_oxidase_su1_bac"/>
</dbReference>
<dbReference type="SUPFAM" id="SSF81442">
    <property type="entry name" value="Cytochrome c oxidase subunit I-like"/>
    <property type="match status" value="1"/>
</dbReference>
<comment type="caution">
    <text evidence="20">The sequence shown here is derived from an EMBL/GenBank/DDBJ whole genome shotgun (WGS) entry which is preliminary data.</text>
</comment>
<evidence type="ECO:0000256" key="8">
    <source>
        <dbReference type="ARBA" id="ARBA00022692"/>
    </source>
</evidence>
<feature type="transmembrane region" description="Helical" evidence="18">
    <location>
        <begin position="368"/>
        <end position="393"/>
    </location>
</feature>
<keyword evidence="9 18" id="KW-0479">Metal-binding</keyword>
<evidence type="ECO:0000256" key="15">
    <source>
        <dbReference type="ARBA" id="ARBA00023136"/>
    </source>
</evidence>
<dbReference type="InterPro" id="IPR023615">
    <property type="entry name" value="Cyt_c_Oxase_su1_BS"/>
</dbReference>
<evidence type="ECO:0000256" key="1">
    <source>
        <dbReference type="ARBA" id="ARBA00004651"/>
    </source>
</evidence>
<protein>
    <recommendedName>
        <fullName evidence="18">Cytochrome c oxidase subunit 1</fullName>
        <ecNumber evidence="18">7.1.1.9</ecNumber>
    </recommendedName>
</protein>
<evidence type="ECO:0000256" key="17">
    <source>
        <dbReference type="RuleBase" id="RU000370"/>
    </source>
</evidence>
<keyword evidence="15 18" id="KW-0472">Membrane</keyword>
<sequence>MSDAAVRPHPAVNSVPPTREDIENLERAWSDPPGFVGWLSAINHKAIGRRFIVTAFGFFVAGGLLAALMRLQLARPESKLIGPDLYNQLFTMHGSTMMFLFAVPVMQAVAVYLVPLMIGTRSVAFPRMNAFAFWIFLFGGVMLYVAFVLNVGPDAGWFAYVPLSGPQYSPGKRVDFWAQLITFTELSGLLEAIILVTTVFKLRAPGMSLNRIPLFVWGMVVTAFMVMFAMPAVMLASTALITDRLVGTHFFNPAEGGDPILWQHLFWFFGHPEVYFIFIPGLGFLSAIIATFARRPIYGYTAMVLSLIATGFLAFGLWVHHMFATNLPELGKSFFTAASLMIAIPSAVQIFCWIATLWTGKLNFKTPLLFVLAFFFILVMGGLTGLMLAAVPIDLQVHDTYFVVAHLHYVLIGGAVFPLFGAIYYWYPKFTGRLMSERLGKWNFWLFFIGFNVAFFPMHVLGMQGMPRRVYTYSAEMGWGPLNALASLGALVIAISVLLFVVNVFRSLRHGQIAGNDPWGGNTLEWSTASPPPACNWPALPVVHARDPMWEPWPEPTHVAGLATESREVLMTTVLDGRPDSRESFPKPTIWPFVTALATTVLFVGTIFTPWALIWGLLPVGIAATIWFWPRRVDTAKHLALERQP</sequence>
<feature type="transmembrane region" description="Helical" evidence="18">
    <location>
        <begin position="300"/>
        <end position="321"/>
    </location>
</feature>